<protein>
    <recommendedName>
        <fullName evidence="3">GYF domain-containing protein</fullName>
    </recommendedName>
</protein>
<keyword evidence="2" id="KW-1133">Transmembrane helix</keyword>
<feature type="transmembrane region" description="Helical" evidence="2">
    <location>
        <begin position="110"/>
        <end position="128"/>
    </location>
</feature>
<feature type="compositionally biased region" description="Pro residues" evidence="1">
    <location>
        <begin position="51"/>
        <end position="70"/>
    </location>
</feature>
<evidence type="ECO:0000313" key="5">
    <source>
        <dbReference type="Proteomes" id="UP001162891"/>
    </source>
</evidence>
<evidence type="ECO:0000256" key="1">
    <source>
        <dbReference type="SAM" id="MobiDB-lite"/>
    </source>
</evidence>
<dbReference type="EMBL" id="AP025591">
    <property type="protein sequence ID" value="BDG01136.1"/>
    <property type="molecule type" value="Genomic_DNA"/>
</dbReference>
<feature type="transmembrane region" description="Helical" evidence="2">
    <location>
        <begin position="239"/>
        <end position="259"/>
    </location>
</feature>
<feature type="transmembrane region" description="Helical" evidence="2">
    <location>
        <begin position="338"/>
        <end position="358"/>
    </location>
</feature>
<sequence length="375" mass="40327">MRYYYAAGGSVRGPATLDELSGLSAGGVLPDGTPVWSEDGAGPTPLREVLVPPPPPLPPAGPSGVPPLPRGEPAGPDPAARRPPARTVTALLAEYFSPREMWPLLTSSRFWMLYALAAAPILILALGADDPTSWLFFYFSLVWAVLFHRLVQPERRTGILAALMYVASIAFTIPALMAYLSTPPFVTDALIVSRSALARLAGFVLGVGVREEAFKILPLLALAMWRGVLGVRLTLRQGIFLGAISGLAFAATENLAYLAQFEAHDRLAYRLGVFSQESLEGTLTRLLLTPFMHGAWAGISGYFVALAEWQARRRWTFRIAGLAGVAALHGLYDFFAGTPALALVVIAFTLHVLVRCMARAANEASGVDHLEHQLG</sequence>
<evidence type="ECO:0000256" key="2">
    <source>
        <dbReference type="SAM" id="Phobius"/>
    </source>
</evidence>
<feature type="transmembrane region" description="Helical" evidence="2">
    <location>
        <begin position="315"/>
        <end position="332"/>
    </location>
</feature>
<dbReference type="RefSeq" id="WP_248357534.1">
    <property type="nucleotide sequence ID" value="NZ_AP025591.1"/>
</dbReference>
<dbReference type="Pfam" id="PF13367">
    <property type="entry name" value="PrsW-protease"/>
    <property type="match status" value="1"/>
</dbReference>
<proteinExistence type="predicted"/>
<feature type="domain" description="GYF" evidence="3">
    <location>
        <begin position="3"/>
        <end position="49"/>
    </location>
</feature>
<dbReference type="InterPro" id="IPR025640">
    <property type="entry name" value="GYF_2"/>
</dbReference>
<dbReference type="PANTHER" id="PTHR36844:SF1">
    <property type="entry name" value="PROTEASE PRSW"/>
    <property type="match status" value="1"/>
</dbReference>
<organism evidence="4 5">
    <name type="scientific">Anaeromyxobacter oryzae</name>
    <dbReference type="NCBI Taxonomy" id="2918170"/>
    <lineage>
        <taxon>Bacteria</taxon>
        <taxon>Pseudomonadati</taxon>
        <taxon>Myxococcota</taxon>
        <taxon>Myxococcia</taxon>
        <taxon>Myxococcales</taxon>
        <taxon>Cystobacterineae</taxon>
        <taxon>Anaeromyxobacteraceae</taxon>
        <taxon>Anaeromyxobacter</taxon>
    </lineage>
</organism>
<dbReference type="Proteomes" id="UP001162891">
    <property type="component" value="Chromosome"/>
</dbReference>
<evidence type="ECO:0000259" key="3">
    <source>
        <dbReference type="Pfam" id="PF14237"/>
    </source>
</evidence>
<feature type="transmembrane region" description="Helical" evidence="2">
    <location>
        <begin position="191"/>
        <end position="209"/>
    </location>
</feature>
<dbReference type="InterPro" id="IPR026898">
    <property type="entry name" value="PrsW"/>
</dbReference>
<feature type="transmembrane region" description="Helical" evidence="2">
    <location>
        <begin position="158"/>
        <end position="179"/>
    </location>
</feature>
<name>A0ABM7WNV0_9BACT</name>
<feature type="region of interest" description="Disordered" evidence="1">
    <location>
        <begin position="28"/>
        <end position="83"/>
    </location>
</feature>
<keyword evidence="2" id="KW-0472">Membrane</keyword>
<dbReference type="Pfam" id="PF14237">
    <property type="entry name" value="GYF_2"/>
    <property type="match status" value="1"/>
</dbReference>
<gene>
    <name evidence="4" type="ORF">AMOR_01320</name>
</gene>
<dbReference type="PANTHER" id="PTHR36844">
    <property type="entry name" value="PROTEASE PRSW"/>
    <property type="match status" value="1"/>
</dbReference>
<reference evidence="5" key="1">
    <citation type="journal article" date="2022" name="Int. J. Syst. Evol. Microbiol.">
        <title>Anaeromyxobacter oryzae sp. nov., Anaeromyxobacter diazotrophicus sp. nov. and Anaeromyxobacter paludicola sp. nov., isolated from paddy soils.</title>
        <authorList>
            <person name="Itoh H."/>
            <person name="Xu Z."/>
            <person name="Mise K."/>
            <person name="Masuda Y."/>
            <person name="Ushijima N."/>
            <person name="Hayakawa C."/>
            <person name="Shiratori Y."/>
            <person name="Senoo K."/>
        </authorList>
    </citation>
    <scope>NUCLEOTIDE SEQUENCE [LARGE SCALE GENOMIC DNA]</scope>
    <source>
        <strain evidence="5">Red232</strain>
    </source>
</reference>
<accession>A0ABM7WNV0</accession>
<evidence type="ECO:0000313" key="4">
    <source>
        <dbReference type="EMBL" id="BDG01136.1"/>
    </source>
</evidence>
<keyword evidence="5" id="KW-1185">Reference proteome</keyword>
<feature type="transmembrane region" description="Helical" evidence="2">
    <location>
        <begin position="134"/>
        <end position="151"/>
    </location>
</feature>
<keyword evidence="2" id="KW-0812">Transmembrane</keyword>